<comment type="caution">
    <text evidence="7">The sequence shown here is derived from an EMBL/GenBank/DDBJ whole genome shotgun (WGS) entry which is preliminary data.</text>
</comment>
<dbReference type="Pfam" id="PF13229">
    <property type="entry name" value="Beta_helix"/>
    <property type="match status" value="1"/>
</dbReference>
<protein>
    <recommendedName>
        <fullName evidence="6">Right handed beta helix domain-containing protein</fullName>
    </recommendedName>
</protein>
<dbReference type="RefSeq" id="WP_040096444.1">
    <property type="nucleotide sequence ID" value="NZ_JWJD01000001.1"/>
</dbReference>
<evidence type="ECO:0000313" key="7">
    <source>
        <dbReference type="EMBL" id="KIH77891.1"/>
    </source>
</evidence>
<dbReference type="AlphaFoldDB" id="A0A0C2HLD7"/>
<keyword evidence="8" id="KW-1185">Reference proteome</keyword>
<proteinExistence type="predicted"/>
<dbReference type="InterPro" id="IPR039448">
    <property type="entry name" value="Beta_helix"/>
</dbReference>
<accession>A0A0C2HLD7</accession>
<comment type="pathway">
    <text evidence="1">Protein modification; protein ubiquitination.</text>
</comment>
<evidence type="ECO:0000256" key="4">
    <source>
        <dbReference type="SAM" id="MobiDB-lite"/>
    </source>
</evidence>
<dbReference type="EMBL" id="JWJD01000001">
    <property type="protein sequence ID" value="KIH77891.1"/>
    <property type="molecule type" value="Genomic_DNA"/>
</dbReference>
<keyword evidence="2" id="KW-0677">Repeat</keyword>
<dbReference type="SMART" id="SM00710">
    <property type="entry name" value="PbH1"/>
    <property type="match status" value="7"/>
</dbReference>
<dbReference type="PANTHER" id="PTHR22990">
    <property type="entry name" value="F-BOX ONLY PROTEIN"/>
    <property type="match status" value="1"/>
</dbReference>
<dbReference type="Proteomes" id="UP000035068">
    <property type="component" value="Unassembled WGS sequence"/>
</dbReference>
<gene>
    <name evidence="7" type="ORF">GFER_04535</name>
</gene>
<dbReference type="InterPro" id="IPR022441">
    <property type="entry name" value="Para_beta_helix_rpt-2"/>
</dbReference>
<evidence type="ECO:0000256" key="3">
    <source>
        <dbReference type="ARBA" id="ARBA00022786"/>
    </source>
</evidence>
<evidence type="ECO:0000256" key="2">
    <source>
        <dbReference type="ARBA" id="ARBA00022737"/>
    </source>
</evidence>
<dbReference type="SUPFAM" id="SSF51126">
    <property type="entry name" value="Pectin lyase-like"/>
    <property type="match status" value="1"/>
</dbReference>
<dbReference type="InterPro" id="IPR012334">
    <property type="entry name" value="Pectin_lyas_fold"/>
</dbReference>
<evidence type="ECO:0000256" key="1">
    <source>
        <dbReference type="ARBA" id="ARBA00004906"/>
    </source>
</evidence>
<name>A0A0C2HLD7_9BACT</name>
<dbReference type="Gene3D" id="2.160.20.10">
    <property type="entry name" value="Single-stranded right-handed beta-helix, Pectin lyase-like"/>
    <property type="match status" value="1"/>
</dbReference>
<dbReference type="NCBIfam" id="TIGR03804">
    <property type="entry name" value="para_beta_helix"/>
    <property type="match status" value="1"/>
</dbReference>
<keyword evidence="3" id="KW-0833">Ubl conjugation pathway</keyword>
<organism evidence="7 8">
    <name type="scientific">Geoalkalibacter ferrihydriticus DSM 17813</name>
    <dbReference type="NCBI Taxonomy" id="1121915"/>
    <lineage>
        <taxon>Bacteria</taxon>
        <taxon>Pseudomonadati</taxon>
        <taxon>Thermodesulfobacteriota</taxon>
        <taxon>Desulfuromonadia</taxon>
        <taxon>Desulfuromonadales</taxon>
        <taxon>Geoalkalibacteraceae</taxon>
        <taxon>Geoalkalibacter</taxon>
    </lineage>
</organism>
<feature type="domain" description="Right handed beta helix" evidence="6">
    <location>
        <begin position="71"/>
        <end position="208"/>
    </location>
</feature>
<evidence type="ECO:0000313" key="8">
    <source>
        <dbReference type="Proteomes" id="UP000035068"/>
    </source>
</evidence>
<dbReference type="InterPro" id="IPR051550">
    <property type="entry name" value="SCF-Subunits/Alg-Epimerases"/>
</dbReference>
<evidence type="ECO:0000256" key="5">
    <source>
        <dbReference type="SAM" id="SignalP"/>
    </source>
</evidence>
<sequence length="397" mass="43133">MKAFLLLIFLGLLPTAAQALSLSSDTVWRGALEFSETVRVERGVTLRVEPGTEIHFSGGGLEVLGHLEARGALFSGGDWEGIQLHGGEHLLDDCRISGARIGLLVLGGAPRLTNLEVSGNGTGIELRRQTSAEVQRCRILDNHGVGLFLKDEARPRIQDCLIQGNARFGVYVYRSNPQVFRDNLLRANPVGLMIAYYGTDPEIGGNRFEGNEVGIQVDRAARPVLVSNVLVDGGTGILLSRRADARIRHNRISGNRIGVQVEYSSYPVIRENDLAGNAMALVLSHQSSAWERANGEAARAAESSGRGAFGQTARQPADAEARRPRALTGTVDAKHNWWGAAETAELTRSAGRGNPPFIHDGRDEPYFEDEGKKYPLDMVEFAPWRAAPLNPAARNTQ</sequence>
<feature type="signal peptide" evidence="5">
    <location>
        <begin position="1"/>
        <end position="19"/>
    </location>
</feature>
<feature type="chain" id="PRO_5002149876" description="Right handed beta helix domain-containing protein" evidence="5">
    <location>
        <begin position="20"/>
        <end position="397"/>
    </location>
</feature>
<dbReference type="InterPro" id="IPR006626">
    <property type="entry name" value="PbH1"/>
</dbReference>
<keyword evidence="5" id="KW-0732">Signal</keyword>
<dbReference type="InterPro" id="IPR011050">
    <property type="entry name" value="Pectin_lyase_fold/virulence"/>
</dbReference>
<reference evidence="7 8" key="1">
    <citation type="submission" date="2014-12" db="EMBL/GenBank/DDBJ databases">
        <title>Genomes of Geoalkalibacter ferrihydriticus and Geoalkalibacter subterraneus, two haloalkaliphilic metal-reducing members of the Geobacteraceae.</title>
        <authorList>
            <person name="Badalamenti J.P."/>
            <person name="Torres C.I."/>
            <person name="Krajmalnik-Brown R."/>
            <person name="Bond D.R."/>
        </authorList>
    </citation>
    <scope>NUCLEOTIDE SEQUENCE [LARGE SCALE GENOMIC DNA]</scope>
    <source>
        <strain evidence="7 8">DSM 17813</strain>
    </source>
</reference>
<evidence type="ECO:0000259" key="6">
    <source>
        <dbReference type="Pfam" id="PF13229"/>
    </source>
</evidence>
<feature type="region of interest" description="Disordered" evidence="4">
    <location>
        <begin position="300"/>
        <end position="325"/>
    </location>
</feature>
<dbReference type="PANTHER" id="PTHR22990:SF15">
    <property type="entry name" value="F-BOX ONLY PROTEIN 10"/>
    <property type="match status" value="1"/>
</dbReference>